<proteinExistence type="predicted"/>
<dbReference type="Proteomes" id="UP000254573">
    <property type="component" value="Unassembled WGS sequence"/>
</dbReference>
<protein>
    <submittedName>
        <fullName evidence="2">Mu-like prophage DNA circulation protein</fullName>
    </submittedName>
</protein>
<evidence type="ECO:0000313" key="3">
    <source>
        <dbReference type="Proteomes" id="UP000254573"/>
    </source>
</evidence>
<organism evidence="2 3">
    <name type="scientific">Pandoraea pnomenusa</name>
    <dbReference type="NCBI Taxonomy" id="93220"/>
    <lineage>
        <taxon>Bacteria</taxon>
        <taxon>Pseudomonadati</taxon>
        <taxon>Pseudomonadota</taxon>
        <taxon>Betaproteobacteria</taxon>
        <taxon>Burkholderiales</taxon>
        <taxon>Burkholderiaceae</taxon>
        <taxon>Pandoraea</taxon>
    </lineage>
</organism>
<dbReference type="Pfam" id="PF07157">
    <property type="entry name" value="DNA_circ_N"/>
    <property type="match status" value="1"/>
</dbReference>
<dbReference type="KEGG" id="ppnm:LV28_19045"/>
<reference evidence="2 3" key="1">
    <citation type="submission" date="2018-06" db="EMBL/GenBank/DDBJ databases">
        <authorList>
            <consortium name="Pathogen Informatics"/>
            <person name="Doyle S."/>
        </authorList>
    </citation>
    <scope>NUCLEOTIDE SEQUENCE [LARGE SCALE GENOMIC DNA]</scope>
    <source>
        <strain evidence="2 3">NCTC13160</strain>
    </source>
</reference>
<dbReference type="OrthoDB" id="378644at2"/>
<gene>
    <name evidence="2" type="ORF">NCTC13160_03761</name>
</gene>
<sequence>MQPASFRGVPFRVNDESGPVGRDVQIHEYPKKDEPYVEDMGRRTRTYRFTAYVVGANCFDERDALLKALDEPGPGELVHPWYGRKTVTATNECSVSHRMDEGGVVRFELVFVDSGKLENPKPVTNTGQQLKAAAESVESSALDRFQSALGAVDMARVKANSLASGVSGIFGAVQGYLSPFTSLFGTASGLLDTVMNAPANLSGMLLGALGEITRGFSSFGGSVADVRNSASAVPALAAIPSPPGTDAAALQTAVVNLFQDVAIANALRDAAEMPAAMPPPSQRVDAPALDVQAASPVAVDETPIADDVIGARDAVSAAVWDVALQSDAQHFAVLTDARQAMESHLAQVARAGVRLTAYTPNATVPALVLAYSRYGDARRADEIVERNRLIYPGFVPALPLQIARK</sequence>
<dbReference type="InterPro" id="IPR009826">
    <property type="entry name" value="DNA_circ_N"/>
</dbReference>
<name>A0A378YTI7_9BURK</name>
<feature type="domain" description="DNA circulation N-terminal" evidence="1">
    <location>
        <begin position="2"/>
        <end position="87"/>
    </location>
</feature>
<evidence type="ECO:0000259" key="1">
    <source>
        <dbReference type="Pfam" id="PF07157"/>
    </source>
</evidence>
<evidence type="ECO:0000313" key="2">
    <source>
        <dbReference type="EMBL" id="SUA80472.1"/>
    </source>
</evidence>
<dbReference type="AlphaFoldDB" id="A0A378YTI7"/>
<dbReference type="EMBL" id="UGSG01000001">
    <property type="protein sequence ID" value="SUA80472.1"/>
    <property type="molecule type" value="Genomic_DNA"/>
</dbReference>
<accession>A0A378YTI7</accession>
<dbReference type="RefSeq" id="WP_038619973.1">
    <property type="nucleotide sequence ID" value="NZ_CP009553.3"/>
</dbReference>